<accession>A0ABR3T9Y2</accession>
<reference evidence="1 2" key="1">
    <citation type="submission" date="2024-02" db="EMBL/GenBank/DDBJ databases">
        <title>De novo assembly and annotation of 12 fungi associated with fruit tree decline syndrome in Ontario, Canada.</title>
        <authorList>
            <person name="Sulman M."/>
            <person name="Ellouze W."/>
            <person name="Ilyukhin E."/>
        </authorList>
    </citation>
    <scope>NUCLEOTIDE SEQUENCE [LARGE SCALE GENOMIC DNA]</scope>
    <source>
        <strain evidence="1 2">M1-105</strain>
    </source>
</reference>
<protein>
    <submittedName>
        <fullName evidence="1">Uncharacterized protein</fullName>
    </submittedName>
</protein>
<evidence type="ECO:0000313" key="2">
    <source>
        <dbReference type="Proteomes" id="UP001521116"/>
    </source>
</evidence>
<dbReference type="EMBL" id="JAJVDC020000007">
    <property type="protein sequence ID" value="KAL1636330.1"/>
    <property type="molecule type" value="Genomic_DNA"/>
</dbReference>
<gene>
    <name evidence="1" type="ORF">SLS56_001310</name>
</gene>
<proteinExistence type="predicted"/>
<organism evidence="1 2">
    <name type="scientific">Neofusicoccum ribis</name>
    <dbReference type="NCBI Taxonomy" id="45134"/>
    <lineage>
        <taxon>Eukaryota</taxon>
        <taxon>Fungi</taxon>
        <taxon>Dikarya</taxon>
        <taxon>Ascomycota</taxon>
        <taxon>Pezizomycotina</taxon>
        <taxon>Dothideomycetes</taxon>
        <taxon>Dothideomycetes incertae sedis</taxon>
        <taxon>Botryosphaeriales</taxon>
        <taxon>Botryosphaeriaceae</taxon>
        <taxon>Neofusicoccum</taxon>
    </lineage>
</organism>
<keyword evidence="2" id="KW-1185">Reference proteome</keyword>
<name>A0ABR3T9Y2_9PEZI</name>
<dbReference type="Proteomes" id="UP001521116">
    <property type="component" value="Unassembled WGS sequence"/>
</dbReference>
<evidence type="ECO:0000313" key="1">
    <source>
        <dbReference type="EMBL" id="KAL1636330.1"/>
    </source>
</evidence>
<sequence>MPAVQPSSTTWTLRLKYHKTTVLLHADALQTLSSVRAELLQALRETSPDGIAGKPLPTNPGDLQLAKMKDTSDPEKGWALLTGAATSGTKGKGKTGVEGSLKAEGVKDNAVLAFRWGGDAEAKREDEEGMDIEDDASDAWDVVLPKYEDTYIDGLEDEGIAE</sequence>
<comment type="caution">
    <text evidence="1">The sequence shown here is derived from an EMBL/GenBank/DDBJ whole genome shotgun (WGS) entry which is preliminary data.</text>
</comment>